<organism evidence="2 3">
    <name type="scientific">Mesocestoides corti</name>
    <name type="common">Flatworm</name>
    <dbReference type="NCBI Taxonomy" id="53468"/>
    <lineage>
        <taxon>Eukaryota</taxon>
        <taxon>Metazoa</taxon>
        <taxon>Spiralia</taxon>
        <taxon>Lophotrochozoa</taxon>
        <taxon>Platyhelminthes</taxon>
        <taxon>Cestoda</taxon>
        <taxon>Eucestoda</taxon>
        <taxon>Cyclophyllidea</taxon>
        <taxon>Mesocestoididae</taxon>
        <taxon>Mesocestoides</taxon>
    </lineage>
</organism>
<name>A0A0R3UAS7_MESCO</name>
<keyword evidence="1" id="KW-1133">Transmembrane helix</keyword>
<feature type="transmembrane region" description="Helical" evidence="1">
    <location>
        <begin position="103"/>
        <end position="127"/>
    </location>
</feature>
<protein>
    <submittedName>
        <fullName evidence="2">Uncharacterized protein</fullName>
    </submittedName>
</protein>
<dbReference type="EMBL" id="UXSR01001195">
    <property type="protein sequence ID" value="VDD78023.1"/>
    <property type="molecule type" value="Genomic_DNA"/>
</dbReference>
<dbReference type="Proteomes" id="UP000267029">
    <property type="component" value="Unassembled WGS sequence"/>
</dbReference>
<accession>A0A0R3UAS7</accession>
<evidence type="ECO:0000313" key="3">
    <source>
        <dbReference type="Proteomes" id="UP000267029"/>
    </source>
</evidence>
<dbReference type="AlphaFoldDB" id="A0A0R3UAS7"/>
<keyword evidence="1" id="KW-0812">Transmembrane</keyword>
<feature type="transmembrane region" description="Helical" evidence="1">
    <location>
        <begin position="75"/>
        <end position="97"/>
    </location>
</feature>
<proteinExistence type="predicted"/>
<evidence type="ECO:0000256" key="1">
    <source>
        <dbReference type="SAM" id="Phobius"/>
    </source>
</evidence>
<gene>
    <name evidence="2" type="ORF">MCOS_LOCUS4026</name>
</gene>
<sequence>MRTSKLVNVLSVAVATLLLVAAIAIGIPECRNIFECRIEFVRNQGILQMVAAAFLSVASACCLADFFRNLHWLRVAMIIAGSLGAMCNLSGSVMVMFELGSIWGLWLGTIAMTTAMSLTISVSLSLLPQKPMASPTTP</sequence>
<feature type="transmembrane region" description="Helical" evidence="1">
    <location>
        <begin position="45"/>
        <end position="63"/>
    </location>
</feature>
<keyword evidence="3" id="KW-1185">Reference proteome</keyword>
<reference evidence="2 3" key="1">
    <citation type="submission" date="2018-10" db="EMBL/GenBank/DDBJ databases">
        <authorList>
            <consortium name="Pathogen Informatics"/>
        </authorList>
    </citation>
    <scope>NUCLEOTIDE SEQUENCE [LARGE SCALE GENOMIC DNA]</scope>
</reference>
<evidence type="ECO:0000313" key="2">
    <source>
        <dbReference type="EMBL" id="VDD78023.1"/>
    </source>
</evidence>
<keyword evidence="1" id="KW-0472">Membrane</keyword>